<evidence type="ECO:0000313" key="1">
    <source>
        <dbReference type="EMBL" id="KAI3816253.1"/>
    </source>
</evidence>
<dbReference type="EMBL" id="CM042022">
    <property type="protein sequence ID" value="KAI3816253.1"/>
    <property type="molecule type" value="Genomic_DNA"/>
</dbReference>
<keyword evidence="2" id="KW-1185">Reference proteome</keyword>
<sequence>MVIDQDDGYDAEEEEYLDICNEYKENGEHDFMISDSGNHLILPAVSQVWMNQYTPPEDDDKHNKQQAVVDINEEDDDSSEAIETDHEEGQTVNDHVAEEFAQETVNLQMVIVKDKTNVLKGNEEFEIDNEEMVLKKNTMETDEVVKWELKIQKLEDEVNRLKEVVETKKVTADALVKEKMYLISERDMAMQRIEELESMLKQLKLERENEKNTEEMNNEGLETNSNEKAGENHIEDWEFQYKTAHFCIRRKDGSISYLDHIKEVLNLPLQDIKRMIKLREDGKSNSNKENYLITWNEEEVQGKVFGKMSFEPPTFKLISQLTPEGYKEVEPIQNETEGESGEVDITKLIKENKILDAKSEKTLVGSRIGASNVQSPSTITDVKNVEFDVGNKHREERNRKLSEMFCSPYVDREVSMAEKITRLEGNI</sequence>
<gene>
    <name evidence="1" type="ORF">L1987_15946</name>
</gene>
<organism evidence="1 2">
    <name type="scientific">Smallanthus sonchifolius</name>
    <dbReference type="NCBI Taxonomy" id="185202"/>
    <lineage>
        <taxon>Eukaryota</taxon>
        <taxon>Viridiplantae</taxon>
        <taxon>Streptophyta</taxon>
        <taxon>Embryophyta</taxon>
        <taxon>Tracheophyta</taxon>
        <taxon>Spermatophyta</taxon>
        <taxon>Magnoliopsida</taxon>
        <taxon>eudicotyledons</taxon>
        <taxon>Gunneridae</taxon>
        <taxon>Pentapetalae</taxon>
        <taxon>asterids</taxon>
        <taxon>campanulids</taxon>
        <taxon>Asterales</taxon>
        <taxon>Asteraceae</taxon>
        <taxon>Asteroideae</taxon>
        <taxon>Heliantheae alliance</taxon>
        <taxon>Millerieae</taxon>
        <taxon>Smallanthus</taxon>
    </lineage>
</organism>
<dbReference type="Proteomes" id="UP001056120">
    <property type="component" value="Linkage Group LG05"/>
</dbReference>
<comment type="caution">
    <text evidence="1">The sequence shown here is derived from an EMBL/GenBank/DDBJ whole genome shotgun (WGS) entry which is preliminary data.</text>
</comment>
<name>A0ACB9J8I4_9ASTR</name>
<protein>
    <submittedName>
        <fullName evidence="1">Uncharacterized protein</fullName>
    </submittedName>
</protein>
<reference evidence="1 2" key="2">
    <citation type="journal article" date="2022" name="Mol. Ecol. Resour.">
        <title>The genomes of chicory, endive, great burdock and yacon provide insights into Asteraceae paleo-polyploidization history and plant inulin production.</title>
        <authorList>
            <person name="Fan W."/>
            <person name="Wang S."/>
            <person name="Wang H."/>
            <person name="Wang A."/>
            <person name="Jiang F."/>
            <person name="Liu H."/>
            <person name="Zhao H."/>
            <person name="Xu D."/>
            <person name="Zhang Y."/>
        </authorList>
    </citation>
    <scope>NUCLEOTIDE SEQUENCE [LARGE SCALE GENOMIC DNA]</scope>
    <source>
        <strain evidence="2">cv. Yunnan</strain>
        <tissue evidence="1">Leaves</tissue>
    </source>
</reference>
<accession>A0ACB9J8I4</accession>
<evidence type="ECO:0000313" key="2">
    <source>
        <dbReference type="Proteomes" id="UP001056120"/>
    </source>
</evidence>
<proteinExistence type="predicted"/>
<reference evidence="2" key="1">
    <citation type="journal article" date="2022" name="Mol. Ecol. Resour.">
        <title>The genomes of chicory, endive, great burdock and yacon provide insights into Asteraceae palaeo-polyploidization history and plant inulin production.</title>
        <authorList>
            <person name="Fan W."/>
            <person name="Wang S."/>
            <person name="Wang H."/>
            <person name="Wang A."/>
            <person name="Jiang F."/>
            <person name="Liu H."/>
            <person name="Zhao H."/>
            <person name="Xu D."/>
            <person name="Zhang Y."/>
        </authorList>
    </citation>
    <scope>NUCLEOTIDE SEQUENCE [LARGE SCALE GENOMIC DNA]</scope>
    <source>
        <strain evidence="2">cv. Yunnan</strain>
    </source>
</reference>